<evidence type="ECO:0000313" key="2">
    <source>
        <dbReference type="WBParaSite" id="PS1159_v2.g19865.t1"/>
    </source>
</evidence>
<dbReference type="Proteomes" id="UP000887580">
    <property type="component" value="Unplaced"/>
</dbReference>
<accession>A0AC35FQK1</accession>
<protein>
    <submittedName>
        <fullName evidence="2">C2H2-type domain-containing protein</fullName>
    </submittedName>
</protein>
<proteinExistence type="predicted"/>
<evidence type="ECO:0000313" key="1">
    <source>
        <dbReference type="Proteomes" id="UP000887580"/>
    </source>
</evidence>
<organism evidence="1 2">
    <name type="scientific">Panagrolaimus sp. PS1159</name>
    <dbReference type="NCBI Taxonomy" id="55785"/>
    <lineage>
        <taxon>Eukaryota</taxon>
        <taxon>Metazoa</taxon>
        <taxon>Ecdysozoa</taxon>
        <taxon>Nematoda</taxon>
        <taxon>Chromadorea</taxon>
        <taxon>Rhabditida</taxon>
        <taxon>Tylenchina</taxon>
        <taxon>Panagrolaimomorpha</taxon>
        <taxon>Panagrolaimoidea</taxon>
        <taxon>Panagrolaimidae</taxon>
        <taxon>Panagrolaimus</taxon>
    </lineage>
</organism>
<reference evidence="2" key="1">
    <citation type="submission" date="2022-11" db="UniProtKB">
        <authorList>
            <consortium name="WormBaseParasite"/>
        </authorList>
    </citation>
    <scope>IDENTIFICATION</scope>
</reference>
<name>A0AC35FQK1_9BILA</name>
<sequence>MKETIDDGDDEGDDDDEEEEEEEEEEDDEEGEEERSPSSSLLNNFERNKLLLTQHLLLNNNNHHHHLFPATTVTTTTNKRGSVSLVGGAQQYPHQCSLCPKSFSSASGLKQHSHIHCTTKPFRCNICNKAYTQFSNLCRHRKTHTDNLQCPNCSQTLPNQSSFIKHKSICDMATMFKPFPLLNGSNSQQQPQQQPQLLSGDPHHITNPAHGLPPTIIPSFQNHSYLNLSDALMMKMGINPPICTAGSDTESSPASVEQRSPLDLKNSSSPVSSIATNETLPKKILSPLDLTTALKSDEMICVDDDIPSSSTSVIQSTSSLHSNNNDEKKSSSFTDSSKDEASTSQQSSPRPTSFFSKDSELPTMINSFTPNAFFNMFQRGPFGGSHHQHPSQHPTGQGGNNYMGLLQAFQPPPPTSLQHHHHHNTGPTKIPLIPTGPRGSKERYTCRYCNKVFPRSANLTRHLRTHTGEQPYKCHYCDRCFSISSNLQRHVRNIHNKEKPFKCSQCDRCFGQQTNLDRHVRKHEMHGQLNDGDNKLSTTSSNADSGNEGATSPGLSFSAASLLSQQAPLTAFAGQVC</sequence>
<dbReference type="WBParaSite" id="PS1159_v2.g19865.t1">
    <property type="protein sequence ID" value="PS1159_v2.g19865.t1"/>
    <property type="gene ID" value="PS1159_v2.g19865"/>
</dbReference>